<evidence type="ECO:0000313" key="3">
    <source>
        <dbReference type="Proteomes" id="UP001251217"/>
    </source>
</evidence>
<keyword evidence="3" id="KW-1185">Reference proteome</keyword>
<feature type="domain" description="Phospholipid/glycerol acyltransferase" evidence="1">
    <location>
        <begin position="78"/>
        <end position="214"/>
    </location>
</feature>
<dbReference type="SUPFAM" id="SSF69593">
    <property type="entry name" value="Glycerol-3-phosphate (1)-acyltransferase"/>
    <property type="match status" value="1"/>
</dbReference>
<sequence>MNAPISTADPVALPPALPPSVEFDNRDAVYEYYRTHRAPRTRARLFYAITAYRKRPAVRYAEGARAAIRRLIRDDRRMIIAINHVSVEDPRTVAAFAWRSVFRPRIGHIRVLAKDELFIEPGQRSRIDVMGAIPVFRGKDHGARAAYAAGQQLMDVCVGRMVDGDDLALFPEGTCNETDPARVQTIGTGIGHIAARARNAGAAPVFVFLGLAYGPSGRATFYLDEPLPDFPERPAQITRVVGTRMQRALDGAIAAVR</sequence>
<proteinExistence type="predicted"/>
<evidence type="ECO:0000259" key="1">
    <source>
        <dbReference type="SMART" id="SM00563"/>
    </source>
</evidence>
<dbReference type="EMBL" id="JAVDWW010000006">
    <property type="protein sequence ID" value="MDR7170226.1"/>
    <property type="molecule type" value="Genomic_DNA"/>
</dbReference>
<reference evidence="2 3" key="1">
    <citation type="submission" date="2023-07" db="EMBL/GenBank/DDBJ databases">
        <title>Sorghum-associated microbial communities from plants grown in Nebraska, USA.</title>
        <authorList>
            <person name="Schachtman D."/>
        </authorList>
    </citation>
    <scope>NUCLEOTIDE SEQUENCE [LARGE SCALE GENOMIC DNA]</scope>
    <source>
        <strain evidence="2 3">4272</strain>
    </source>
</reference>
<keyword evidence="2" id="KW-0808">Transferase</keyword>
<dbReference type="Proteomes" id="UP001251217">
    <property type="component" value="Unassembled WGS sequence"/>
</dbReference>
<organism evidence="2 3">
    <name type="scientific">Nocardia kruczakiae</name>
    <dbReference type="NCBI Taxonomy" id="261477"/>
    <lineage>
        <taxon>Bacteria</taxon>
        <taxon>Bacillati</taxon>
        <taxon>Actinomycetota</taxon>
        <taxon>Actinomycetes</taxon>
        <taxon>Mycobacteriales</taxon>
        <taxon>Nocardiaceae</taxon>
        <taxon>Nocardia</taxon>
    </lineage>
</organism>
<comment type="caution">
    <text evidence="2">The sequence shown here is derived from an EMBL/GenBank/DDBJ whole genome shotgun (WGS) entry which is preliminary data.</text>
</comment>
<dbReference type="Pfam" id="PF01553">
    <property type="entry name" value="Acyltransferase"/>
    <property type="match status" value="1"/>
</dbReference>
<dbReference type="RefSeq" id="WP_310404002.1">
    <property type="nucleotide sequence ID" value="NZ_JAVDWW010000006.1"/>
</dbReference>
<dbReference type="SMART" id="SM00563">
    <property type="entry name" value="PlsC"/>
    <property type="match status" value="1"/>
</dbReference>
<keyword evidence="2" id="KW-0012">Acyltransferase</keyword>
<dbReference type="GO" id="GO:0016746">
    <property type="term" value="F:acyltransferase activity"/>
    <property type="evidence" value="ECO:0007669"/>
    <property type="project" value="UniProtKB-KW"/>
</dbReference>
<protein>
    <submittedName>
        <fullName evidence="2">1-acyl-sn-glycerol-3-phosphate acyltransferase</fullName>
    </submittedName>
</protein>
<evidence type="ECO:0000313" key="2">
    <source>
        <dbReference type="EMBL" id="MDR7170226.1"/>
    </source>
</evidence>
<name>A0ABU1XI51_9NOCA</name>
<dbReference type="InterPro" id="IPR002123">
    <property type="entry name" value="Plipid/glycerol_acylTrfase"/>
</dbReference>
<gene>
    <name evidence="2" type="ORF">J2W56_003977</name>
</gene>
<accession>A0ABU1XI51</accession>